<evidence type="ECO:0000256" key="1">
    <source>
        <dbReference type="SAM" id="Phobius"/>
    </source>
</evidence>
<proteinExistence type="predicted"/>
<feature type="transmembrane region" description="Helical" evidence="1">
    <location>
        <begin position="193"/>
        <end position="220"/>
    </location>
</feature>
<dbReference type="Proteomes" id="UP000075903">
    <property type="component" value="Unassembled WGS sequence"/>
</dbReference>
<keyword evidence="1" id="KW-1133">Transmembrane helix</keyword>
<evidence type="ECO:0000313" key="2">
    <source>
        <dbReference type="EnsemblMetazoa" id="AMEM016894-PA"/>
    </source>
</evidence>
<accession>A0A182VLB3</accession>
<sequence>MTRTTTTAMMSVAVSVMDVSTAAVVMVAAATMVDISIASHHYGRTTSTAASTATERCRIDNERMGRPGLLRPGRYDGDLPARLRPRHVRLDRVREQHPLAGGRFHHRHGDGHVHVLLRRHLQRGLHRRTTDDHVLRGARHCLIAGRAQYTRHELVLERIRPGIAVLAAHVTPAVDLVQMVVVGARSRTIRCTWLLNVIVMFSVVFGTKLVTSVAVVGCTLRSINSRRSVFSASSCPPSMSVGTFTCPISSRQLKMYLRASLLLLFVSASCSSGVFNRQNGYVESTSR</sequence>
<protein>
    <submittedName>
        <fullName evidence="2">Uncharacterized protein</fullName>
    </submittedName>
</protein>
<name>A0A182VLB3_ANOME</name>
<evidence type="ECO:0000313" key="3">
    <source>
        <dbReference type="Proteomes" id="UP000075903"/>
    </source>
</evidence>
<organism evidence="2 3">
    <name type="scientific">Anopheles merus</name>
    <name type="common">Mosquito</name>
    <dbReference type="NCBI Taxonomy" id="30066"/>
    <lineage>
        <taxon>Eukaryota</taxon>
        <taxon>Metazoa</taxon>
        <taxon>Ecdysozoa</taxon>
        <taxon>Arthropoda</taxon>
        <taxon>Hexapoda</taxon>
        <taxon>Insecta</taxon>
        <taxon>Pterygota</taxon>
        <taxon>Neoptera</taxon>
        <taxon>Endopterygota</taxon>
        <taxon>Diptera</taxon>
        <taxon>Nematocera</taxon>
        <taxon>Culicoidea</taxon>
        <taxon>Culicidae</taxon>
        <taxon>Anophelinae</taxon>
        <taxon>Anopheles</taxon>
    </lineage>
</organism>
<dbReference type="VEuPathDB" id="VectorBase:AMEM016894"/>
<reference evidence="2" key="1">
    <citation type="submission" date="2020-05" db="UniProtKB">
        <authorList>
            <consortium name="EnsemblMetazoa"/>
        </authorList>
    </citation>
    <scope>IDENTIFICATION</scope>
    <source>
        <strain evidence="2">MAF</strain>
    </source>
</reference>
<dbReference type="EnsemblMetazoa" id="AMEM016894-RA">
    <property type="protein sequence ID" value="AMEM016894-PA"/>
    <property type="gene ID" value="AMEM016894"/>
</dbReference>
<keyword evidence="1" id="KW-0812">Transmembrane</keyword>
<keyword evidence="3" id="KW-1185">Reference proteome</keyword>
<keyword evidence="1" id="KW-0472">Membrane</keyword>
<dbReference type="AlphaFoldDB" id="A0A182VLB3"/>